<dbReference type="EMBL" id="LOMZ01000001">
    <property type="protein sequence ID" value="PLC11744.1"/>
    <property type="molecule type" value="Genomic_DNA"/>
</dbReference>
<feature type="region of interest" description="Disordered" evidence="6">
    <location>
        <begin position="1"/>
        <end position="20"/>
    </location>
</feature>
<dbReference type="GO" id="GO:0016491">
    <property type="term" value="F:oxidoreductase activity"/>
    <property type="evidence" value="ECO:0007669"/>
    <property type="project" value="UniProtKB-KW"/>
</dbReference>
<dbReference type="RefSeq" id="WP_101851470.1">
    <property type="nucleotide sequence ID" value="NZ_LOMZ01000001.1"/>
</dbReference>
<dbReference type="PANTHER" id="PTHR42973:SF39">
    <property type="entry name" value="FAD-BINDING PCMH-TYPE DOMAIN-CONTAINING PROTEIN"/>
    <property type="match status" value="1"/>
</dbReference>
<dbReference type="AlphaFoldDB" id="A0A2N4T0I7"/>
<dbReference type="Gene3D" id="3.30.43.10">
    <property type="entry name" value="Uridine Diphospho-n-acetylenolpyruvylglucosamine Reductase, domain 2"/>
    <property type="match status" value="1"/>
</dbReference>
<dbReference type="GO" id="GO:0071949">
    <property type="term" value="F:FAD binding"/>
    <property type="evidence" value="ECO:0007669"/>
    <property type="project" value="InterPro"/>
</dbReference>
<dbReference type="PANTHER" id="PTHR42973">
    <property type="entry name" value="BINDING OXIDOREDUCTASE, PUTATIVE (AFU_ORTHOLOGUE AFUA_1G17690)-RELATED"/>
    <property type="match status" value="1"/>
</dbReference>
<comment type="similarity">
    <text evidence="2">Belongs to the oxygen-dependent FAD-linked oxidoreductase family.</text>
</comment>
<keyword evidence="5" id="KW-0560">Oxidoreductase</keyword>
<feature type="domain" description="FAD-binding PCMH-type" evidence="7">
    <location>
        <begin position="47"/>
        <end position="217"/>
    </location>
</feature>
<keyword evidence="4" id="KW-0274">FAD</keyword>
<name>A0A2N4T0I7_9MICC</name>
<protein>
    <submittedName>
        <fullName evidence="8">Dehydrogenase</fullName>
    </submittedName>
</protein>
<gene>
    <name evidence="8" type="ORF">AUQ48_05210</name>
</gene>
<evidence type="ECO:0000256" key="6">
    <source>
        <dbReference type="SAM" id="MobiDB-lite"/>
    </source>
</evidence>
<evidence type="ECO:0000259" key="7">
    <source>
        <dbReference type="PROSITE" id="PS51387"/>
    </source>
</evidence>
<evidence type="ECO:0000256" key="5">
    <source>
        <dbReference type="ARBA" id="ARBA00023002"/>
    </source>
</evidence>
<dbReference type="InterPro" id="IPR016166">
    <property type="entry name" value="FAD-bd_PCMH"/>
</dbReference>
<comment type="cofactor">
    <cofactor evidence="1">
        <name>FAD</name>
        <dbReference type="ChEBI" id="CHEBI:57692"/>
    </cofactor>
</comment>
<evidence type="ECO:0000256" key="3">
    <source>
        <dbReference type="ARBA" id="ARBA00022630"/>
    </source>
</evidence>
<sequence>MNAAQQPRPGSTPRPPLDELRDHLTGTVTVPGDPGYDDARRVWNGMIDLRPAAVVRAGSVADVDPVLGAVQHTGLPLAVRGGGHGVAGHGTVEDGIVLDLGGLRTVAVDPDSREVVVAPGATLADVDAATAPYGLAVPLGVVSATGVAGLTLGGGVGWLTRTWGLALDSLLAADVVTGTREHLHASSVHNPDLFWGLRGGGGNLGVVTSFVFRARPLPAPVLTGTLVWAREHWRSALRAFGRWSQELPDAMNPIASFLRLPPEFGVGEDTVMLVAFAWADPDHAAGLALVDRLRTAAPPDGEEIAPLPWPQWQSAMDGLFPTGSRGYWKNLSFAGPDGRMLDALVAVAGEVDWAGTGLDLHLMGGFFGRVPEGTTAFPNRSAQLWLNVYGFWQDPAEDERLTAFARSAHARLLPFADRGEYVNFLGAEGAPPGAEAARRSWGPEKHRLLAELKLRYDPQNLLRRNHNVLPAAA</sequence>
<dbReference type="Gene3D" id="3.40.462.20">
    <property type="match status" value="1"/>
</dbReference>
<comment type="caution">
    <text evidence="8">The sequence shown here is derived from an EMBL/GenBank/DDBJ whole genome shotgun (WGS) entry which is preliminary data.</text>
</comment>
<evidence type="ECO:0000313" key="8">
    <source>
        <dbReference type="EMBL" id="PLC11744.1"/>
    </source>
</evidence>
<dbReference type="PROSITE" id="PS00862">
    <property type="entry name" value="OX2_COVAL_FAD"/>
    <property type="match status" value="1"/>
</dbReference>
<accession>A0A2N4T0I7</accession>
<evidence type="ECO:0000256" key="4">
    <source>
        <dbReference type="ARBA" id="ARBA00022827"/>
    </source>
</evidence>
<evidence type="ECO:0000256" key="1">
    <source>
        <dbReference type="ARBA" id="ARBA00001974"/>
    </source>
</evidence>
<dbReference type="InterPro" id="IPR016167">
    <property type="entry name" value="FAD-bd_PCMH_sub1"/>
</dbReference>
<organism evidence="8 9">
    <name type="scientific">Kocuria flava</name>
    <dbReference type="NCBI Taxonomy" id="446860"/>
    <lineage>
        <taxon>Bacteria</taxon>
        <taxon>Bacillati</taxon>
        <taxon>Actinomycetota</taxon>
        <taxon>Actinomycetes</taxon>
        <taxon>Micrococcales</taxon>
        <taxon>Micrococcaceae</taxon>
        <taxon>Kocuria</taxon>
    </lineage>
</organism>
<reference evidence="8 9" key="1">
    <citation type="submission" date="2015-12" db="EMBL/GenBank/DDBJ databases">
        <authorList>
            <person name="Shamseldin A."/>
            <person name="Moawad H."/>
            <person name="Abd El-Rahim W.M."/>
            <person name="Sadowsky M.J."/>
        </authorList>
    </citation>
    <scope>NUCLEOTIDE SEQUENCE [LARGE SCALE GENOMIC DNA]</scope>
    <source>
        <strain evidence="8 9">S43</strain>
    </source>
</reference>
<evidence type="ECO:0000313" key="9">
    <source>
        <dbReference type="Proteomes" id="UP000234632"/>
    </source>
</evidence>
<dbReference type="SUPFAM" id="SSF56176">
    <property type="entry name" value="FAD-binding/transporter-associated domain-like"/>
    <property type="match status" value="1"/>
</dbReference>
<dbReference type="InterPro" id="IPR006093">
    <property type="entry name" value="Oxy_OxRdtase_FAD_BS"/>
</dbReference>
<dbReference type="Pfam" id="PF01565">
    <property type="entry name" value="FAD_binding_4"/>
    <property type="match status" value="1"/>
</dbReference>
<dbReference type="Proteomes" id="UP000234632">
    <property type="component" value="Unassembled WGS sequence"/>
</dbReference>
<evidence type="ECO:0000256" key="2">
    <source>
        <dbReference type="ARBA" id="ARBA00005466"/>
    </source>
</evidence>
<proteinExistence type="inferred from homology"/>
<keyword evidence="3" id="KW-0285">Flavoprotein</keyword>
<dbReference type="InterPro" id="IPR006094">
    <property type="entry name" value="Oxid_FAD_bind_N"/>
</dbReference>
<dbReference type="Gene3D" id="3.30.465.10">
    <property type="match status" value="1"/>
</dbReference>
<dbReference type="PROSITE" id="PS51387">
    <property type="entry name" value="FAD_PCMH"/>
    <property type="match status" value="1"/>
</dbReference>
<dbReference type="InterPro" id="IPR036318">
    <property type="entry name" value="FAD-bd_PCMH-like_sf"/>
</dbReference>
<dbReference type="InterPro" id="IPR016169">
    <property type="entry name" value="FAD-bd_PCMH_sub2"/>
</dbReference>
<dbReference type="InterPro" id="IPR050416">
    <property type="entry name" value="FAD-linked_Oxidoreductase"/>
</dbReference>